<dbReference type="HOGENOM" id="CLU_1489326_0_0_1"/>
<proteinExistence type="predicted"/>
<protein>
    <submittedName>
        <fullName evidence="2">Uncharacterized protein</fullName>
    </submittedName>
</protein>
<gene>
    <name evidence="2" type="ORF">MELLADRAFT_110490</name>
</gene>
<evidence type="ECO:0000256" key="1">
    <source>
        <dbReference type="SAM" id="MobiDB-lite"/>
    </source>
</evidence>
<accession>F4RZZ5</accession>
<dbReference type="EMBL" id="GL883133">
    <property type="protein sequence ID" value="EGG02102.1"/>
    <property type="molecule type" value="Genomic_DNA"/>
</dbReference>
<dbReference type="VEuPathDB" id="FungiDB:MELLADRAFT_110490"/>
<dbReference type="GeneID" id="18924096"/>
<name>F4RZZ5_MELLP</name>
<evidence type="ECO:0000313" key="2">
    <source>
        <dbReference type="EMBL" id="EGG02102.1"/>
    </source>
</evidence>
<dbReference type="KEGG" id="mlr:MELLADRAFT_110490"/>
<organism evidence="3">
    <name type="scientific">Melampsora larici-populina (strain 98AG31 / pathotype 3-4-7)</name>
    <name type="common">Poplar leaf rust fungus</name>
    <dbReference type="NCBI Taxonomy" id="747676"/>
    <lineage>
        <taxon>Eukaryota</taxon>
        <taxon>Fungi</taxon>
        <taxon>Dikarya</taxon>
        <taxon>Basidiomycota</taxon>
        <taxon>Pucciniomycotina</taxon>
        <taxon>Pucciniomycetes</taxon>
        <taxon>Pucciniales</taxon>
        <taxon>Melampsoraceae</taxon>
        <taxon>Melampsora</taxon>
    </lineage>
</organism>
<dbReference type="InParanoid" id="F4RZZ5"/>
<dbReference type="AlphaFoldDB" id="F4RZZ5"/>
<evidence type="ECO:0000313" key="3">
    <source>
        <dbReference type="Proteomes" id="UP000001072"/>
    </source>
</evidence>
<keyword evidence="3" id="KW-1185">Reference proteome</keyword>
<sequence length="181" mass="20769">MPQKGSSQYHPKGRSPTPSTGTPLEMIQRRDQNKKNQNQNHPHAIKEKVDHTVKTPVVQLFLKTFELAVNTKEYGLDRLKKYCETIQLVAMVFCASKTLRAGYKAQISNPLVFQDCYKMNEGRKEKENYLEGKTVCLWAKLKRLRSELVAKFKKNDGFITRSSANPNILCGFPSSRFSKRT</sequence>
<dbReference type="Proteomes" id="UP000001072">
    <property type="component" value="Unassembled WGS sequence"/>
</dbReference>
<reference evidence="3" key="1">
    <citation type="journal article" date="2011" name="Proc. Natl. Acad. Sci. U.S.A.">
        <title>Obligate biotrophy features unraveled by the genomic analysis of rust fungi.</title>
        <authorList>
            <person name="Duplessis S."/>
            <person name="Cuomo C.A."/>
            <person name="Lin Y.-C."/>
            <person name="Aerts A."/>
            <person name="Tisserant E."/>
            <person name="Veneault-Fourrey C."/>
            <person name="Joly D.L."/>
            <person name="Hacquard S."/>
            <person name="Amselem J."/>
            <person name="Cantarel B.L."/>
            <person name="Chiu R."/>
            <person name="Coutinho P.M."/>
            <person name="Feau N."/>
            <person name="Field M."/>
            <person name="Frey P."/>
            <person name="Gelhaye E."/>
            <person name="Goldberg J."/>
            <person name="Grabherr M.G."/>
            <person name="Kodira C.D."/>
            <person name="Kohler A."/>
            <person name="Kuees U."/>
            <person name="Lindquist E.A."/>
            <person name="Lucas S.M."/>
            <person name="Mago R."/>
            <person name="Mauceli E."/>
            <person name="Morin E."/>
            <person name="Murat C."/>
            <person name="Pangilinan J.L."/>
            <person name="Park R."/>
            <person name="Pearson M."/>
            <person name="Quesneville H."/>
            <person name="Rouhier N."/>
            <person name="Sakthikumar S."/>
            <person name="Salamov A.A."/>
            <person name="Schmutz J."/>
            <person name="Selles B."/>
            <person name="Shapiro H."/>
            <person name="Tanguay P."/>
            <person name="Tuskan G.A."/>
            <person name="Henrissat B."/>
            <person name="Van de Peer Y."/>
            <person name="Rouze P."/>
            <person name="Ellis J.G."/>
            <person name="Dodds P.N."/>
            <person name="Schein J.E."/>
            <person name="Zhong S."/>
            <person name="Hamelin R.C."/>
            <person name="Grigoriev I.V."/>
            <person name="Szabo L.J."/>
            <person name="Martin F."/>
        </authorList>
    </citation>
    <scope>NUCLEOTIDE SEQUENCE [LARGE SCALE GENOMIC DNA]</scope>
    <source>
        <strain evidence="3">98AG31 / pathotype 3-4-7</strain>
    </source>
</reference>
<dbReference type="RefSeq" id="XP_007414639.1">
    <property type="nucleotide sequence ID" value="XM_007414577.1"/>
</dbReference>
<feature type="region of interest" description="Disordered" evidence="1">
    <location>
        <begin position="1"/>
        <end position="46"/>
    </location>
</feature>
<dbReference type="OrthoDB" id="2515062at2759"/>